<feature type="compositionally biased region" description="Basic and acidic residues" evidence="1">
    <location>
        <begin position="251"/>
        <end position="267"/>
    </location>
</feature>
<sequence length="273" mass="28240">MRRLILVLAALAAVLVTAPPAHARAGFWAVTELDPLPATLRPDVSYTVGYWVLQHGTHPYDDNGALGPTGLLLTGEDGTTLSFGGTPLPDPAHYATTITVPAGRWRVQGVQGKFAPYEVGTLTVPGTLKPAPPQYAVQAGSEITDYWGQVKPPGFPWKAATVIPARAPFATPSGSASEQKAGQATAQAAGQAGLAPPSSQPAAMRASGATAASAGDSSPWRQPYALIVVALAAVAGTLLVQRAVRAARAARSREPYDPPEREAREGEEVIGLG</sequence>
<feature type="region of interest" description="Disordered" evidence="1">
    <location>
        <begin position="249"/>
        <end position="273"/>
    </location>
</feature>
<evidence type="ECO:0000256" key="1">
    <source>
        <dbReference type="SAM" id="MobiDB-lite"/>
    </source>
</evidence>
<feature type="chain" id="PRO_5023839464" description="Htaa domain-containing protein" evidence="2">
    <location>
        <begin position="24"/>
        <end position="273"/>
    </location>
</feature>
<feature type="signal peptide" evidence="2">
    <location>
        <begin position="1"/>
        <end position="23"/>
    </location>
</feature>
<name>A0A5J5KA12_9ACTN</name>
<gene>
    <name evidence="3" type="ORF">F5972_03385</name>
</gene>
<protein>
    <recommendedName>
        <fullName evidence="5">Htaa domain-containing protein</fullName>
    </recommendedName>
</protein>
<keyword evidence="2" id="KW-0732">Signal</keyword>
<organism evidence="3 4">
    <name type="scientific">Microbispora cellulosiformans</name>
    <dbReference type="NCBI Taxonomy" id="2614688"/>
    <lineage>
        <taxon>Bacteria</taxon>
        <taxon>Bacillati</taxon>
        <taxon>Actinomycetota</taxon>
        <taxon>Actinomycetes</taxon>
        <taxon>Streptosporangiales</taxon>
        <taxon>Streptosporangiaceae</taxon>
        <taxon>Microbispora</taxon>
    </lineage>
</organism>
<feature type="compositionally biased region" description="Low complexity" evidence="1">
    <location>
        <begin position="202"/>
        <end position="217"/>
    </location>
</feature>
<comment type="caution">
    <text evidence="3">The sequence shown here is derived from an EMBL/GenBank/DDBJ whole genome shotgun (WGS) entry which is preliminary data.</text>
</comment>
<evidence type="ECO:0008006" key="5">
    <source>
        <dbReference type="Google" id="ProtNLM"/>
    </source>
</evidence>
<evidence type="ECO:0000313" key="3">
    <source>
        <dbReference type="EMBL" id="KAA9381871.1"/>
    </source>
</evidence>
<evidence type="ECO:0000256" key="2">
    <source>
        <dbReference type="SAM" id="SignalP"/>
    </source>
</evidence>
<feature type="region of interest" description="Disordered" evidence="1">
    <location>
        <begin position="170"/>
        <end position="217"/>
    </location>
</feature>
<dbReference type="RefSeq" id="WP_150930900.1">
    <property type="nucleotide sequence ID" value="NZ_VYTZ01000001.1"/>
</dbReference>
<reference evidence="3 4" key="1">
    <citation type="submission" date="2019-09" db="EMBL/GenBank/DDBJ databases">
        <title>Screening of Novel Bioactive Compounds from Soil-Associated.</title>
        <authorList>
            <person name="Gong X."/>
        </authorList>
    </citation>
    <scope>NUCLEOTIDE SEQUENCE [LARGE SCALE GENOMIC DNA]</scope>
    <source>
        <strain evidence="3 4">Gxj-6</strain>
    </source>
</reference>
<dbReference type="EMBL" id="VYTZ01000001">
    <property type="protein sequence ID" value="KAA9381871.1"/>
    <property type="molecule type" value="Genomic_DNA"/>
</dbReference>
<dbReference type="AlphaFoldDB" id="A0A5J5KA12"/>
<dbReference type="Proteomes" id="UP000327011">
    <property type="component" value="Unassembled WGS sequence"/>
</dbReference>
<proteinExistence type="predicted"/>
<feature type="compositionally biased region" description="Low complexity" evidence="1">
    <location>
        <begin position="181"/>
        <end position="195"/>
    </location>
</feature>
<accession>A0A5J5KA12</accession>
<evidence type="ECO:0000313" key="4">
    <source>
        <dbReference type="Proteomes" id="UP000327011"/>
    </source>
</evidence>
<keyword evidence="4" id="KW-1185">Reference proteome</keyword>